<dbReference type="InterPro" id="IPR052913">
    <property type="entry name" value="Glycopeptide_resist_protein"/>
</dbReference>
<sequence>MTEAEKERKERMKEYRRRYREKHGLPAPKSRSWKKIGGAVVALCILGFGGFFAAQTRAEQMVTLDGHSVQDMTEEDIANYLDLHAKDIEGRKLHLAADGVDTTLSLDELGAKLDRDYIDDELHLIGRQGMPWERVADVATTLMHGKDIPLAIAVDEEKLDKALTDLHDKHDKDPENAFAYVKEDNKTVAVEPEKDRIVINTAGLKDSITDSLHKGQTGDIDVPIDSRQQADVKSGDLKDIDTVLSYYTTHFDNSNPDRNTNIKLAQERLNHAFVASQQDFSFNKYVGTRTADKGYKQAPSYFENRLEQSVGGGVCQVSTTLFNAALRAGLFIASREPHFAPAAYVPVGMDATVADDGLDFAFTNPFQHPVAVYTVVGANTVTTYILGNHADTSTVTFETTHLQNLPHKIIKKHDDSVSDDTLKQFGYDGHDITIRRTVTYSDGDRHIDLITSHYDPNDAIVLTPDGDSEEVVSTADLQPQDPLLNAPHDMMEFNVTAAPAGDDPNGDENADEDYDEE</sequence>
<feature type="domain" description="YoaR-like putative peptidoglycan binding" evidence="2">
    <location>
        <begin position="103"/>
        <end position="220"/>
    </location>
</feature>
<protein>
    <submittedName>
        <fullName evidence="3">VanW family protein</fullName>
    </submittedName>
</protein>
<evidence type="ECO:0000313" key="4">
    <source>
        <dbReference type="Proteomes" id="UP001206692"/>
    </source>
</evidence>
<dbReference type="Pfam" id="PF12229">
    <property type="entry name" value="PG_binding_4"/>
    <property type="match status" value="1"/>
</dbReference>
<feature type="compositionally biased region" description="Basic and acidic residues" evidence="1">
    <location>
        <begin position="1"/>
        <end position="13"/>
    </location>
</feature>
<organism evidence="3 4">
    <name type="scientific">Megasphaera massiliensis</name>
    <dbReference type="NCBI Taxonomy" id="1232428"/>
    <lineage>
        <taxon>Bacteria</taxon>
        <taxon>Bacillati</taxon>
        <taxon>Bacillota</taxon>
        <taxon>Negativicutes</taxon>
        <taxon>Veillonellales</taxon>
        <taxon>Veillonellaceae</taxon>
        <taxon>Megasphaera</taxon>
    </lineage>
</organism>
<dbReference type="Pfam" id="PF04294">
    <property type="entry name" value="VanW"/>
    <property type="match status" value="1"/>
</dbReference>
<name>A0ABT1SRN2_9FIRM</name>
<proteinExistence type="predicted"/>
<dbReference type="PANTHER" id="PTHR35788">
    <property type="entry name" value="EXPORTED PROTEIN-RELATED"/>
    <property type="match status" value="1"/>
</dbReference>
<evidence type="ECO:0000256" key="1">
    <source>
        <dbReference type="SAM" id="MobiDB-lite"/>
    </source>
</evidence>
<dbReference type="PANTHER" id="PTHR35788:SF1">
    <property type="entry name" value="EXPORTED PROTEIN"/>
    <property type="match status" value="1"/>
</dbReference>
<accession>A0ABT1SRN2</accession>
<feature type="region of interest" description="Disordered" evidence="1">
    <location>
        <begin position="1"/>
        <end position="27"/>
    </location>
</feature>
<feature type="compositionally biased region" description="Acidic residues" evidence="1">
    <location>
        <begin position="504"/>
        <end position="517"/>
    </location>
</feature>
<dbReference type="InterPro" id="IPR007391">
    <property type="entry name" value="Vancomycin_resist_VanW"/>
</dbReference>
<reference evidence="3 4" key="1">
    <citation type="submission" date="2022-06" db="EMBL/GenBank/DDBJ databases">
        <title>Isolation of gut microbiota from human fecal samples.</title>
        <authorList>
            <person name="Pamer E.G."/>
            <person name="Barat B."/>
            <person name="Waligurski E."/>
            <person name="Medina S."/>
            <person name="Paddock L."/>
            <person name="Mostad J."/>
        </authorList>
    </citation>
    <scope>NUCLEOTIDE SEQUENCE [LARGE SCALE GENOMIC DNA]</scope>
    <source>
        <strain evidence="3 4">DFI.1.1</strain>
    </source>
</reference>
<dbReference type="Proteomes" id="UP001206692">
    <property type="component" value="Unassembled WGS sequence"/>
</dbReference>
<evidence type="ECO:0000259" key="2">
    <source>
        <dbReference type="Pfam" id="PF12229"/>
    </source>
</evidence>
<dbReference type="RefSeq" id="WP_227163158.1">
    <property type="nucleotide sequence ID" value="NZ_JAJCIO010000007.1"/>
</dbReference>
<dbReference type="InterPro" id="IPR022029">
    <property type="entry name" value="YoaR-like_PG-bd"/>
</dbReference>
<gene>
    <name evidence="3" type="ORF">NE675_05780</name>
</gene>
<dbReference type="EMBL" id="JANGEW010000009">
    <property type="protein sequence ID" value="MCQ5342540.1"/>
    <property type="molecule type" value="Genomic_DNA"/>
</dbReference>
<keyword evidence="4" id="KW-1185">Reference proteome</keyword>
<comment type="caution">
    <text evidence="3">The sequence shown here is derived from an EMBL/GenBank/DDBJ whole genome shotgun (WGS) entry which is preliminary data.</text>
</comment>
<evidence type="ECO:0000313" key="3">
    <source>
        <dbReference type="EMBL" id="MCQ5342540.1"/>
    </source>
</evidence>
<feature type="region of interest" description="Disordered" evidence="1">
    <location>
        <begin position="494"/>
        <end position="517"/>
    </location>
</feature>